<dbReference type="SFLD" id="SFLDG00363">
    <property type="entry name" value="AMPS_(cytGST):_Alpha-__Mu-__Pi"/>
    <property type="match status" value="1"/>
</dbReference>
<dbReference type="CDD" id="cd03192">
    <property type="entry name" value="GST_C_Sigma_like"/>
    <property type="match status" value="1"/>
</dbReference>
<evidence type="ECO:0000313" key="3">
    <source>
        <dbReference type="Proteomes" id="UP000694888"/>
    </source>
</evidence>
<dbReference type="InterPro" id="IPR010987">
    <property type="entry name" value="Glutathione-S-Trfase_C-like"/>
</dbReference>
<dbReference type="PANTHER" id="PTHR11571:SF150">
    <property type="entry name" value="GLUTATHIONE S-TRANSFERASE"/>
    <property type="match status" value="1"/>
</dbReference>
<sequence>MSDSELKLFYSNAKGRAELIRLVLAAAGKQFNDVRFAREEWPKYKVDAPFGQMPYMEIDGKFYSQSIALATYFAREYGFCGKTNLESLQVDQVIQLIQDFVTVAAKMFHEKEEEKKGELIKTFKETDSPRLFGYVEAQLKENGTGYLVGSELSLADIAVYDFITGALVDLVCPLDNFPLVKTLTETVGQNERIKKYVAERPATLM</sequence>
<dbReference type="SFLD" id="SFLDG01205">
    <property type="entry name" value="AMPS.1"/>
    <property type="match status" value="1"/>
</dbReference>
<dbReference type="PROSITE" id="PS50404">
    <property type="entry name" value="GST_NTER"/>
    <property type="match status" value="1"/>
</dbReference>
<accession>A0ABM0JYK0</accession>
<dbReference type="Proteomes" id="UP000694888">
    <property type="component" value="Unplaced"/>
</dbReference>
<dbReference type="InterPro" id="IPR004045">
    <property type="entry name" value="Glutathione_S-Trfase_N"/>
</dbReference>
<dbReference type="InterPro" id="IPR036282">
    <property type="entry name" value="Glutathione-S-Trfase_C_sf"/>
</dbReference>
<dbReference type="InterPro" id="IPR004046">
    <property type="entry name" value="GST_C"/>
</dbReference>
<dbReference type="SUPFAM" id="SSF47616">
    <property type="entry name" value="GST C-terminal domain-like"/>
    <property type="match status" value="1"/>
</dbReference>
<keyword evidence="3" id="KW-1185">Reference proteome</keyword>
<dbReference type="GeneID" id="101858292"/>
<dbReference type="SFLD" id="SFLDS00019">
    <property type="entry name" value="Glutathione_Transferase_(cytos"/>
    <property type="match status" value="1"/>
</dbReference>
<dbReference type="InterPro" id="IPR036249">
    <property type="entry name" value="Thioredoxin-like_sf"/>
</dbReference>
<name>A0ABM0JYK0_APLCA</name>
<dbReference type="Pfam" id="PF14497">
    <property type="entry name" value="GST_C_3"/>
    <property type="match status" value="1"/>
</dbReference>
<evidence type="ECO:0000259" key="1">
    <source>
        <dbReference type="PROSITE" id="PS50404"/>
    </source>
</evidence>
<gene>
    <name evidence="4" type="primary">LOC101858292</name>
</gene>
<dbReference type="InterPro" id="IPR040079">
    <property type="entry name" value="Glutathione_S-Trfase"/>
</dbReference>
<dbReference type="Pfam" id="PF02798">
    <property type="entry name" value="GST_N"/>
    <property type="match status" value="1"/>
</dbReference>
<dbReference type="InterPro" id="IPR050213">
    <property type="entry name" value="GST_superfamily"/>
</dbReference>
<evidence type="ECO:0000259" key="2">
    <source>
        <dbReference type="PROSITE" id="PS50405"/>
    </source>
</evidence>
<dbReference type="Gene3D" id="1.20.1050.10">
    <property type="match status" value="1"/>
</dbReference>
<proteinExistence type="predicted"/>
<dbReference type="SUPFAM" id="SSF52833">
    <property type="entry name" value="Thioredoxin-like"/>
    <property type="match status" value="1"/>
</dbReference>
<dbReference type="PROSITE" id="PS50405">
    <property type="entry name" value="GST_CTER"/>
    <property type="match status" value="1"/>
</dbReference>
<dbReference type="PANTHER" id="PTHR11571">
    <property type="entry name" value="GLUTATHIONE S-TRANSFERASE"/>
    <property type="match status" value="1"/>
</dbReference>
<feature type="domain" description="GST N-terminal" evidence="1">
    <location>
        <begin position="4"/>
        <end position="81"/>
    </location>
</feature>
<dbReference type="RefSeq" id="XP_005104558.2">
    <property type="nucleotide sequence ID" value="XM_005104501.3"/>
</dbReference>
<dbReference type="Gene3D" id="3.40.30.10">
    <property type="entry name" value="Glutaredoxin"/>
    <property type="match status" value="1"/>
</dbReference>
<reference evidence="4" key="1">
    <citation type="submission" date="2025-08" db="UniProtKB">
        <authorList>
            <consortium name="RefSeq"/>
        </authorList>
    </citation>
    <scope>IDENTIFICATION</scope>
</reference>
<protein>
    <submittedName>
        <fullName evidence="4">Probable glutathione S-transferase 7</fullName>
    </submittedName>
</protein>
<feature type="domain" description="GST C-terminal" evidence="2">
    <location>
        <begin position="83"/>
        <end position="205"/>
    </location>
</feature>
<evidence type="ECO:0000313" key="4">
    <source>
        <dbReference type="RefSeq" id="XP_005104558.2"/>
    </source>
</evidence>
<organism evidence="3 4">
    <name type="scientific">Aplysia californica</name>
    <name type="common">California sea hare</name>
    <dbReference type="NCBI Taxonomy" id="6500"/>
    <lineage>
        <taxon>Eukaryota</taxon>
        <taxon>Metazoa</taxon>
        <taxon>Spiralia</taxon>
        <taxon>Lophotrochozoa</taxon>
        <taxon>Mollusca</taxon>
        <taxon>Gastropoda</taxon>
        <taxon>Heterobranchia</taxon>
        <taxon>Euthyneura</taxon>
        <taxon>Tectipleura</taxon>
        <taxon>Aplysiida</taxon>
        <taxon>Aplysioidea</taxon>
        <taxon>Aplysiidae</taxon>
        <taxon>Aplysia</taxon>
    </lineage>
</organism>
<dbReference type="CDD" id="cd03039">
    <property type="entry name" value="GST_N_Sigma_like"/>
    <property type="match status" value="1"/>
</dbReference>